<reference evidence="1" key="1">
    <citation type="submission" date="2018-11" db="EMBL/GenBank/DDBJ databases">
        <authorList>
            <consortium name="Pathogen Informatics"/>
        </authorList>
    </citation>
    <scope>NUCLEOTIDE SEQUENCE</scope>
</reference>
<name>A0A448WU46_9PLAT</name>
<gene>
    <name evidence="1" type="ORF">PXEA_LOCUS13725</name>
</gene>
<proteinExistence type="predicted"/>
<dbReference type="AlphaFoldDB" id="A0A448WU46"/>
<evidence type="ECO:0000313" key="2">
    <source>
        <dbReference type="Proteomes" id="UP000784294"/>
    </source>
</evidence>
<organism evidence="1 2">
    <name type="scientific">Protopolystoma xenopodis</name>
    <dbReference type="NCBI Taxonomy" id="117903"/>
    <lineage>
        <taxon>Eukaryota</taxon>
        <taxon>Metazoa</taxon>
        <taxon>Spiralia</taxon>
        <taxon>Lophotrochozoa</taxon>
        <taxon>Platyhelminthes</taxon>
        <taxon>Monogenea</taxon>
        <taxon>Polyopisthocotylea</taxon>
        <taxon>Polystomatidea</taxon>
        <taxon>Polystomatidae</taxon>
        <taxon>Protopolystoma</taxon>
    </lineage>
</organism>
<keyword evidence="2" id="KW-1185">Reference proteome</keyword>
<evidence type="ECO:0000313" key="1">
    <source>
        <dbReference type="EMBL" id="VEL20285.1"/>
    </source>
</evidence>
<protein>
    <submittedName>
        <fullName evidence="1">Uncharacterized protein</fullName>
    </submittedName>
</protein>
<sequence length="71" mass="8190">MARKLVGDPNLELVEMPAVKPPEVHMDPSLIEQYEHEIVVSYITIKFLSRSLHKLHSPMMGMKIYEVAHSF</sequence>
<comment type="caution">
    <text evidence="1">The sequence shown here is derived from an EMBL/GenBank/DDBJ whole genome shotgun (WGS) entry which is preliminary data.</text>
</comment>
<dbReference type="Proteomes" id="UP000784294">
    <property type="component" value="Unassembled WGS sequence"/>
</dbReference>
<dbReference type="OrthoDB" id="48625at2759"/>
<accession>A0A448WU46</accession>
<dbReference type="EMBL" id="CAAALY010045714">
    <property type="protein sequence ID" value="VEL20285.1"/>
    <property type="molecule type" value="Genomic_DNA"/>
</dbReference>